<dbReference type="InterPro" id="IPR003675">
    <property type="entry name" value="Rce1/LyrA-like_dom"/>
</dbReference>
<dbReference type="Proteomes" id="UP000244880">
    <property type="component" value="Unassembled WGS sequence"/>
</dbReference>
<keyword evidence="1" id="KW-0812">Transmembrane</keyword>
<accession>A0A2R8BIW3</accession>
<feature type="transmembrane region" description="Helical" evidence="1">
    <location>
        <begin position="26"/>
        <end position="52"/>
    </location>
</feature>
<dbReference type="Pfam" id="PF02517">
    <property type="entry name" value="Rce1-like"/>
    <property type="match status" value="1"/>
</dbReference>
<feature type="transmembrane region" description="Helical" evidence="1">
    <location>
        <begin position="234"/>
        <end position="254"/>
    </location>
</feature>
<evidence type="ECO:0000313" key="3">
    <source>
        <dbReference type="EMBL" id="SPH23034.1"/>
    </source>
</evidence>
<dbReference type="GO" id="GO:0004175">
    <property type="term" value="F:endopeptidase activity"/>
    <property type="evidence" value="ECO:0007669"/>
    <property type="project" value="UniProtKB-ARBA"/>
</dbReference>
<gene>
    <name evidence="3" type="ORF">ASD8599_03781</name>
</gene>
<feature type="transmembrane region" description="Helical" evidence="1">
    <location>
        <begin position="210"/>
        <end position="227"/>
    </location>
</feature>
<feature type="transmembrane region" description="Helical" evidence="1">
    <location>
        <begin position="278"/>
        <end position="298"/>
    </location>
</feature>
<sequence>MRRDFAYRAHRSFVAPAKSHMQLWRLAFGILLVVVVFSALGQLFAGLIMVAAEATGLDVGQLQMGTGETPGAILTTLFAYGLLVPSVFLVLWVLHERSGMTVFGDLKAMKGQFIIVVLALVIVNVALEILPPWGYGADLVSNVPLSQWLVLLPLSLVAILAQTSAEEVVFRGYIQQQLGARFQSPWVWMVLPSVLFGLLHYDTASAGENAWYIALWAMLFGMAAADLTARSGTLGPAIALHFVNNVIAMLFVTLPDNWHALALYVTPFDASNTEIVRAWLWVDLGFLGVSWLTARLALQR</sequence>
<dbReference type="GO" id="GO:0080120">
    <property type="term" value="P:CAAX-box protein maturation"/>
    <property type="evidence" value="ECO:0007669"/>
    <property type="project" value="UniProtKB-ARBA"/>
</dbReference>
<feature type="transmembrane region" description="Helical" evidence="1">
    <location>
        <begin position="72"/>
        <end position="93"/>
    </location>
</feature>
<protein>
    <recommendedName>
        <fullName evidence="2">CAAX prenyl protease 2/Lysostaphin resistance protein A-like domain-containing protein</fullName>
    </recommendedName>
</protein>
<name>A0A2R8BIW3_9RHOB</name>
<evidence type="ECO:0000256" key="1">
    <source>
        <dbReference type="SAM" id="Phobius"/>
    </source>
</evidence>
<keyword evidence="1" id="KW-0472">Membrane</keyword>
<reference evidence="3 4" key="1">
    <citation type="submission" date="2018-03" db="EMBL/GenBank/DDBJ databases">
        <authorList>
            <person name="Keele B.F."/>
        </authorList>
    </citation>
    <scope>NUCLEOTIDE SEQUENCE [LARGE SCALE GENOMIC DNA]</scope>
    <source>
        <strain evidence="3 4">CECT 8599</strain>
    </source>
</reference>
<evidence type="ECO:0000313" key="4">
    <source>
        <dbReference type="Proteomes" id="UP000244880"/>
    </source>
</evidence>
<organism evidence="3 4">
    <name type="scientific">Ascidiaceihabitans donghaensis</name>
    <dbReference type="NCBI Taxonomy" id="1510460"/>
    <lineage>
        <taxon>Bacteria</taxon>
        <taxon>Pseudomonadati</taxon>
        <taxon>Pseudomonadota</taxon>
        <taxon>Alphaproteobacteria</taxon>
        <taxon>Rhodobacterales</taxon>
        <taxon>Paracoccaceae</taxon>
        <taxon>Ascidiaceihabitans</taxon>
    </lineage>
</organism>
<keyword evidence="1" id="KW-1133">Transmembrane helix</keyword>
<evidence type="ECO:0000259" key="2">
    <source>
        <dbReference type="Pfam" id="PF02517"/>
    </source>
</evidence>
<dbReference type="AlphaFoldDB" id="A0A2R8BIW3"/>
<feature type="transmembrane region" description="Helical" evidence="1">
    <location>
        <begin position="186"/>
        <end position="204"/>
    </location>
</feature>
<dbReference type="PANTHER" id="PTHR36435">
    <property type="entry name" value="SLR1288 PROTEIN"/>
    <property type="match status" value="1"/>
</dbReference>
<feature type="transmembrane region" description="Helical" evidence="1">
    <location>
        <begin position="113"/>
        <end position="133"/>
    </location>
</feature>
<dbReference type="OrthoDB" id="7171777at2"/>
<dbReference type="EMBL" id="OMOR01000001">
    <property type="protein sequence ID" value="SPH23034.1"/>
    <property type="molecule type" value="Genomic_DNA"/>
</dbReference>
<dbReference type="RefSeq" id="WP_108829918.1">
    <property type="nucleotide sequence ID" value="NZ_OMOR01000001.1"/>
</dbReference>
<proteinExistence type="predicted"/>
<keyword evidence="4" id="KW-1185">Reference proteome</keyword>
<dbReference type="PANTHER" id="PTHR36435:SF1">
    <property type="entry name" value="CAAX AMINO TERMINAL PROTEASE FAMILY PROTEIN"/>
    <property type="match status" value="1"/>
</dbReference>
<dbReference type="InterPro" id="IPR052710">
    <property type="entry name" value="CAAX_protease"/>
</dbReference>
<feature type="transmembrane region" description="Helical" evidence="1">
    <location>
        <begin position="145"/>
        <end position="165"/>
    </location>
</feature>
<feature type="domain" description="CAAX prenyl protease 2/Lysostaphin resistance protein A-like" evidence="2">
    <location>
        <begin position="151"/>
        <end position="247"/>
    </location>
</feature>